<dbReference type="SUPFAM" id="SSF46955">
    <property type="entry name" value="Putative DNA-binding domain"/>
    <property type="match status" value="1"/>
</dbReference>
<dbReference type="InterPro" id="IPR047057">
    <property type="entry name" value="MerR_fam"/>
</dbReference>
<dbReference type="OrthoDB" id="9802944at2"/>
<evidence type="ECO:0000313" key="3">
    <source>
        <dbReference type="EMBL" id="KZM71377.1"/>
    </source>
</evidence>
<dbReference type="PANTHER" id="PTHR30204">
    <property type="entry name" value="REDOX-CYCLING DRUG-SENSING TRANSCRIPTIONAL ACTIVATOR SOXR"/>
    <property type="match status" value="1"/>
</dbReference>
<dbReference type="AlphaFoldDB" id="A0A164KGV0"/>
<dbReference type="PROSITE" id="PS50937">
    <property type="entry name" value="HTH_MERR_2"/>
    <property type="match status" value="1"/>
</dbReference>
<proteinExistence type="predicted"/>
<feature type="domain" description="HTH merR-type" evidence="2">
    <location>
        <begin position="16"/>
        <end position="82"/>
    </location>
</feature>
<evidence type="ECO:0000256" key="1">
    <source>
        <dbReference type="ARBA" id="ARBA00023125"/>
    </source>
</evidence>
<dbReference type="SMART" id="SM00422">
    <property type="entry name" value="HTH_MERR"/>
    <property type="match status" value="1"/>
</dbReference>
<name>A0A164KGV0_9NOCA</name>
<dbReference type="InterPro" id="IPR009061">
    <property type="entry name" value="DNA-bd_dom_put_sf"/>
</dbReference>
<gene>
    <name evidence="3" type="ORF">AWN90_00965</name>
</gene>
<reference evidence="3 4" key="1">
    <citation type="submission" date="2016-04" db="EMBL/GenBank/DDBJ databases">
        <authorList>
            <person name="Evans L.H."/>
            <person name="Alamgir A."/>
            <person name="Owens N."/>
            <person name="Weber N.D."/>
            <person name="Virtaneva K."/>
            <person name="Barbian K."/>
            <person name="Babar A."/>
            <person name="Rosenke K."/>
        </authorList>
    </citation>
    <scope>NUCLEOTIDE SEQUENCE [LARGE SCALE GENOMIC DNA]</scope>
    <source>
        <strain evidence="3 4">IFM 0406</strain>
    </source>
</reference>
<dbReference type="Proteomes" id="UP000076512">
    <property type="component" value="Unassembled WGS sequence"/>
</dbReference>
<evidence type="ECO:0000259" key="2">
    <source>
        <dbReference type="PROSITE" id="PS50937"/>
    </source>
</evidence>
<dbReference type="GO" id="GO:0003677">
    <property type="term" value="F:DNA binding"/>
    <property type="evidence" value="ECO:0007669"/>
    <property type="project" value="UniProtKB-KW"/>
</dbReference>
<organism evidence="3 4">
    <name type="scientific">Nocardia terpenica</name>
    <dbReference type="NCBI Taxonomy" id="455432"/>
    <lineage>
        <taxon>Bacteria</taxon>
        <taxon>Bacillati</taxon>
        <taxon>Actinomycetota</taxon>
        <taxon>Actinomycetes</taxon>
        <taxon>Mycobacteriales</taxon>
        <taxon>Nocardiaceae</taxon>
        <taxon>Nocardia</taxon>
    </lineage>
</organism>
<keyword evidence="1" id="KW-0238">DNA-binding</keyword>
<sequence>MVVVSGAENSTELVAIGQAARRFGLTVPTLRYWEERGLIRASARRGGVRHYDPEQMYRIALIQLWQELGQISLDDIARMLTDRTGAWRDIIADRIHAIEEQQRRLAEGKAHLQHLLVCPSPEPAGACAFMREVIALRMTGSKVVPRDLDPR</sequence>
<accession>A0A164KGV0</accession>
<dbReference type="PRINTS" id="PR00040">
    <property type="entry name" value="HTHMERR"/>
</dbReference>
<dbReference type="InterPro" id="IPR000551">
    <property type="entry name" value="MerR-type_HTH_dom"/>
</dbReference>
<dbReference type="PANTHER" id="PTHR30204:SF97">
    <property type="entry name" value="MERR FAMILY REGULATORY PROTEIN"/>
    <property type="match status" value="1"/>
</dbReference>
<comment type="caution">
    <text evidence="3">The sequence shown here is derived from an EMBL/GenBank/DDBJ whole genome shotgun (WGS) entry which is preliminary data.</text>
</comment>
<keyword evidence="4" id="KW-1185">Reference proteome</keyword>
<dbReference type="STRING" id="455432.AWN90_00965"/>
<dbReference type="Pfam" id="PF13411">
    <property type="entry name" value="MerR_1"/>
    <property type="match status" value="1"/>
</dbReference>
<dbReference type="Gene3D" id="1.10.1660.10">
    <property type="match status" value="1"/>
</dbReference>
<protein>
    <recommendedName>
        <fullName evidence="2">HTH merR-type domain-containing protein</fullName>
    </recommendedName>
</protein>
<dbReference type="EMBL" id="LWGR01000012">
    <property type="protein sequence ID" value="KZM71377.1"/>
    <property type="molecule type" value="Genomic_DNA"/>
</dbReference>
<evidence type="ECO:0000313" key="4">
    <source>
        <dbReference type="Proteomes" id="UP000076512"/>
    </source>
</evidence>
<dbReference type="GO" id="GO:0003700">
    <property type="term" value="F:DNA-binding transcription factor activity"/>
    <property type="evidence" value="ECO:0007669"/>
    <property type="project" value="InterPro"/>
</dbReference>